<gene>
    <name evidence="4" type="ORF">DD236_02700</name>
</gene>
<dbReference type="OrthoDB" id="9815709at2"/>
<dbReference type="GO" id="GO:0004045">
    <property type="term" value="F:peptidyl-tRNA hydrolase activity"/>
    <property type="evidence" value="ECO:0007669"/>
    <property type="project" value="TreeGrafter"/>
</dbReference>
<dbReference type="RefSeq" id="WP_109092813.1">
    <property type="nucleotide sequence ID" value="NZ_QETB01000001.1"/>
</dbReference>
<dbReference type="PANTHER" id="PTHR47814">
    <property type="entry name" value="PEPTIDYL-TRNA HYDROLASE ARFB"/>
    <property type="match status" value="1"/>
</dbReference>
<evidence type="ECO:0000313" key="4">
    <source>
        <dbReference type="EMBL" id="PWF27313.1"/>
    </source>
</evidence>
<dbReference type="PANTHER" id="PTHR47814:SF1">
    <property type="entry name" value="PEPTIDYL-TRNA HYDROLASE ARFB"/>
    <property type="match status" value="1"/>
</dbReference>
<dbReference type="GO" id="GO:0003747">
    <property type="term" value="F:translation release factor activity"/>
    <property type="evidence" value="ECO:0007669"/>
    <property type="project" value="InterPro"/>
</dbReference>
<organism evidence="4 5">
    <name type="scientific">Ancrocorticia populi</name>
    <dbReference type="NCBI Taxonomy" id="2175228"/>
    <lineage>
        <taxon>Bacteria</taxon>
        <taxon>Bacillati</taxon>
        <taxon>Actinomycetota</taxon>
        <taxon>Actinomycetes</taxon>
        <taxon>Actinomycetales</taxon>
        <taxon>Actinomycetaceae</taxon>
        <taxon>Ancrocorticia</taxon>
    </lineage>
</organism>
<dbReference type="InterPro" id="IPR000352">
    <property type="entry name" value="Pep_chain_release_fac_I"/>
</dbReference>
<dbReference type="SUPFAM" id="SSF75620">
    <property type="entry name" value="Release factor"/>
    <property type="match status" value="1"/>
</dbReference>
<feature type="domain" description="Prokaryotic-type class I peptide chain release factors" evidence="3">
    <location>
        <begin position="16"/>
        <end position="140"/>
    </location>
</feature>
<dbReference type="Proteomes" id="UP000245283">
    <property type="component" value="Unassembled WGS sequence"/>
</dbReference>
<dbReference type="GO" id="GO:0072344">
    <property type="term" value="P:rescue of stalled ribosome"/>
    <property type="evidence" value="ECO:0007669"/>
    <property type="project" value="TreeGrafter"/>
</dbReference>
<comment type="caution">
    <text evidence="4">The sequence shown here is derived from an EMBL/GenBank/DDBJ whole genome shotgun (WGS) entry which is preliminary data.</text>
</comment>
<dbReference type="EMBL" id="QETB01000001">
    <property type="protein sequence ID" value="PWF27313.1"/>
    <property type="molecule type" value="Genomic_DNA"/>
</dbReference>
<evidence type="ECO:0000313" key="5">
    <source>
        <dbReference type="Proteomes" id="UP000245283"/>
    </source>
</evidence>
<dbReference type="Pfam" id="PF00472">
    <property type="entry name" value="RF-1"/>
    <property type="match status" value="1"/>
</dbReference>
<name>A0A2V1K871_9ACTO</name>
<proteinExistence type="inferred from homology"/>
<comment type="similarity">
    <text evidence="1">Belongs to the prokaryotic/mitochondrial release factor family.</text>
</comment>
<dbReference type="InterPro" id="IPR045853">
    <property type="entry name" value="Pep_chain_release_fac_I_sf"/>
</dbReference>
<dbReference type="GO" id="GO:0043022">
    <property type="term" value="F:ribosome binding"/>
    <property type="evidence" value="ECO:0007669"/>
    <property type="project" value="TreeGrafter"/>
</dbReference>
<dbReference type="Gene3D" id="3.30.160.20">
    <property type="match status" value="1"/>
</dbReference>
<keyword evidence="4" id="KW-0378">Hydrolase</keyword>
<reference evidence="5" key="1">
    <citation type="submission" date="2018-05" db="EMBL/GenBank/DDBJ databases">
        <authorList>
            <person name="Li Y."/>
        </authorList>
    </citation>
    <scope>NUCLEOTIDE SEQUENCE [LARGE SCALE GENOMIC DNA]</scope>
    <source>
        <strain evidence="5">sk1b4</strain>
    </source>
</reference>
<keyword evidence="5" id="KW-1185">Reference proteome</keyword>
<evidence type="ECO:0000256" key="1">
    <source>
        <dbReference type="ARBA" id="ARBA00010835"/>
    </source>
</evidence>
<accession>A0A2V1K871</accession>
<evidence type="ECO:0000256" key="2">
    <source>
        <dbReference type="SAM" id="MobiDB-lite"/>
    </source>
</evidence>
<evidence type="ECO:0000259" key="3">
    <source>
        <dbReference type="Pfam" id="PF00472"/>
    </source>
</evidence>
<feature type="compositionally biased region" description="Basic residues" evidence="2">
    <location>
        <begin position="112"/>
        <end position="146"/>
    </location>
</feature>
<dbReference type="AlphaFoldDB" id="A0A2V1K871"/>
<sequence length="146" mass="16240">MDDLHVPPGPGAPDGLRIPAGELTERFSHSSGPGGQAVNTSDSRVQLSLDISTTTSLTPTQRTRVLQALASKLSGGVLTVSSSEHRSQFRNRAAARERLAQLLREAIVPPVPRRKTKPSRASRRRRLENKKHRSELKRNRRRPERD</sequence>
<feature type="region of interest" description="Disordered" evidence="2">
    <location>
        <begin position="106"/>
        <end position="146"/>
    </location>
</feature>
<protein>
    <submittedName>
        <fullName evidence="4">Aminoacyl-tRNA hydrolase</fullName>
    </submittedName>
</protein>
<dbReference type="NCBIfam" id="NF006718">
    <property type="entry name" value="PRK09256.1"/>
    <property type="match status" value="1"/>
</dbReference>